<name>A0A0J7I6C7_9FLAO</name>
<organism evidence="2 3">
    <name type="scientific">Chryseobacterium angstadtii</name>
    <dbReference type="NCBI Taxonomy" id="558151"/>
    <lineage>
        <taxon>Bacteria</taxon>
        <taxon>Pseudomonadati</taxon>
        <taxon>Bacteroidota</taxon>
        <taxon>Flavobacteriia</taxon>
        <taxon>Flavobacteriales</taxon>
        <taxon>Weeksellaceae</taxon>
        <taxon>Chryseobacterium group</taxon>
        <taxon>Chryseobacterium</taxon>
    </lineage>
</organism>
<keyword evidence="1" id="KW-0472">Membrane</keyword>
<proteinExistence type="predicted"/>
<dbReference type="Proteomes" id="UP000036261">
    <property type="component" value="Unassembled WGS sequence"/>
</dbReference>
<gene>
    <name evidence="2" type="ORF">ACM46_15800</name>
</gene>
<evidence type="ECO:0000313" key="2">
    <source>
        <dbReference type="EMBL" id="KMQ61479.1"/>
    </source>
</evidence>
<dbReference type="EMBL" id="LFND01000005">
    <property type="protein sequence ID" value="KMQ61479.1"/>
    <property type="molecule type" value="Genomic_DNA"/>
</dbReference>
<feature type="transmembrane region" description="Helical" evidence="1">
    <location>
        <begin position="54"/>
        <end position="71"/>
    </location>
</feature>
<keyword evidence="3" id="KW-1185">Reference proteome</keyword>
<dbReference type="PATRIC" id="fig|558151.6.peg.3339"/>
<keyword evidence="1" id="KW-1133">Transmembrane helix</keyword>
<protein>
    <submittedName>
        <fullName evidence="2">Uncharacterized protein</fullName>
    </submittedName>
</protein>
<keyword evidence="1" id="KW-0812">Transmembrane</keyword>
<evidence type="ECO:0000256" key="1">
    <source>
        <dbReference type="SAM" id="Phobius"/>
    </source>
</evidence>
<comment type="caution">
    <text evidence="2">The sequence shown here is derived from an EMBL/GenBank/DDBJ whole genome shotgun (WGS) entry which is preliminary data.</text>
</comment>
<sequence length="80" mass="9563">MCFKTHKPIAMIIQYQKIITLKLPKLHPLSNLPTLKHSYPQTLKHTRRQNSITIILKFITALLIHFGYLYYKFKDHEQTI</sequence>
<accession>A0A0J7I6C7</accession>
<reference evidence="2 3" key="1">
    <citation type="journal article" date="2013" name="Int. J. Syst. Evol. Microbiol.">
        <title>Chryseobacterium angstadtii sp. nov., isolated from a newt tank.</title>
        <authorList>
            <person name="Kirk K.E."/>
            <person name="Hoffman J.A."/>
            <person name="Smith K.A."/>
            <person name="Strahan B.L."/>
            <person name="Failor K.C."/>
            <person name="Krebs J.E."/>
            <person name="Gale A.N."/>
            <person name="Do T.D."/>
            <person name="Sontag T.C."/>
            <person name="Batties A.M."/>
            <person name="Mistiszyn K."/>
            <person name="Newman J.D."/>
        </authorList>
    </citation>
    <scope>NUCLEOTIDE SEQUENCE [LARGE SCALE GENOMIC DNA]</scope>
    <source>
        <strain evidence="2 3">KM</strain>
    </source>
</reference>
<dbReference type="AlphaFoldDB" id="A0A0J7I6C7"/>
<evidence type="ECO:0000313" key="3">
    <source>
        <dbReference type="Proteomes" id="UP000036261"/>
    </source>
</evidence>
<dbReference type="STRING" id="558151.ACM46_15800"/>